<proteinExistence type="predicted"/>
<accession>A0A8J2M1Q3</accession>
<evidence type="ECO:0000313" key="2">
    <source>
        <dbReference type="Proteomes" id="UP000746747"/>
    </source>
</evidence>
<sequence length="78" mass="8598">MSTSKRPLVLTSSIIQRQQRFSSITELPITTNSSSNSEQLSSSTVQKPFKNFIAVILAAFTVSSNFSKIVYAKLSLQI</sequence>
<keyword evidence="2" id="KW-1185">Reference proteome</keyword>
<protein>
    <submittedName>
        <fullName evidence="1">Uncharacterized protein</fullName>
    </submittedName>
</protein>
<dbReference type="AlphaFoldDB" id="A0A8J2M1Q3"/>
<dbReference type="Proteomes" id="UP000746747">
    <property type="component" value="Unassembled WGS sequence"/>
</dbReference>
<name>A0A8J2M1Q3_9BILA</name>
<evidence type="ECO:0000313" key="1">
    <source>
        <dbReference type="EMBL" id="CAG9534365.1"/>
    </source>
</evidence>
<organism evidence="1 2">
    <name type="scientific">Cercopithifilaria johnstoni</name>
    <dbReference type="NCBI Taxonomy" id="2874296"/>
    <lineage>
        <taxon>Eukaryota</taxon>
        <taxon>Metazoa</taxon>
        <taxon>Ecdysozoa</taxon>
        <taxon>Nematoda</taxon>
        <taxon>Chromadorea</taxon>
        <taxon>Rhabditida</taxon>
        <taxon>Spirurina</taxon>
        <taxon>Spiruromorpha</taxon>
        <taxon>Filarioidea</taxon>
        <taxon>Onchocercidae</taxon>
        <taxon>Cercopithifilaria</taxon>
    </lineage>
</organism>
<dbReference type="EMBL" id="CAKAEH010001303">
    <property type="protein sequence ID" value="CAG9534365.1"/>
    <property type="molecule type" value="Genomic_DNA"/>
</dbReference>
<comment type="caution">
    <text evidence="1">The sequence shown here is derived from an EMBL/GenBank/DDBJ whole genome shotgun (WGS) entry which is preliminary data.</text>
</comment>
<reference evidence="1" key="1">
    <citation type="submission" date="2021-09" db="EMBL/GenBank/DDBJ databases">
        <authorList>
            <consortium name="Pathogen Informatics"/>
        </authorList>
    </citation>
    <scope>NUCLEOTIDE SEQUENCE</scope>
</reference>
<dbReference type="OrthoDB" id="10588687at2759"/>
<gene>
    <name evidence="1" type="ORF">CJOHNSTONI_LOCUS4509</name>
</gene>